<reference evidence="4" key="1">
    <citation type="submission" date="2016-06" db="EMBL/GenBank/DDBJ databases">
        <authorList>
            <person name="Varghese N."/>
            <person name="Submissions Spin"/>
        </authorList>
    </citation>
    <scope>NUCLEOTIDE SEQUENCE [LARGE SCALE GENOMIC DNA]</scope>
    <source>
        <strain evidence="4">DSM 44830</strain>
    </source>
</reference>
<keyword evidence="4" id="KW-1185">Reference proteome</keyword>
<dbReference type="GO" id="GO:0016829">
    <property type="term" value="F:lyase activity"/>
    <property type="evidence" value="ECO:0007669"/>
    <property type="project" value="UniProtKB-KW"/>
</dbReference>
<dbReference type="InterPro" id="IPR011050">
    <property type="entry name" value="Pectin_lyase_fold/virulence"/>
</dbReference>
<accession>A0A1C4YKG3</accession>
<proteinExistence type="predicted"/>
<name>A0A1C4YKG3_9ACTN</name>
<dbReference type="Gene3D" id="2.160.20.10">
    <property type="entry name" value="Single-stranded right-handed beta-helix, Pectin lyase-like"/>
    <property type="match status" value="1"/>
</dbReference>
<dbReference type="InterPro" id="IPR033801">
    <property type="entry name" value="CBM6-CBM35-CBM36-like_1"/>
</dbReference>
<dbReference type="Pfam" id="PF22815">
    <property type="entry name" value="CatAgl_D1"/>
    <property type="match status" value="1"/>
</dbReference>
<dbReference type="STRING" id="262898.GA0070564_104155"/>
<dbReference type="SUPFAM" id="SSF51126">
    <property type="entry name" value="Pectin lyase-like"/>
    <property type="match status" value="1"/>
</dbReference>
<dbReference type="SMART" id="SM00710">
    <property type="entry name" value="PbH1"/>
    <property type="match status" value="7"/>
</dbReference>
<feature type="domain" description="Alpha-1,3-glucanase catalytic" evidence="2">
    <location>
        <begin position="299"/>
        <end position="641"/>
    </location>
</feature>
<feature type="domain" description="CBM6/CBM35/CBM36-like 1" evidence="1">
    <location>
        <begin position="90"/>
        <end position="267"/>
    </location>
</feature>
<evidence type="ECO:0000259" key="1">
    <source>
        <dbReference type="Pfam" id="PF22815"/>
    </source>
</evidence>
<gene>
    <name evidence="3" type="ORF">GA0070564_104155</name>
</gene>
<dbReference type="AlphaFoldDB" id="A0A1C4YKG3"/>
<dbReference type="EMBL" id="FMCX01000004">
    <property type="protein sequence ID" value="SCF21219.1"/>
    <property type="molecule type" value="Genomic_DNA"/>
</dbReference>
<dbReference type="Pfam" id="PF22816">
    <property type="entry name" value="CatAgl_D2"/>
    <property type="match status" value="1"/>
</dbReference>
<dbReference type="InterPro" id="IPR055149">
    <property type="entry name" value="Agl_cat_D2"/>
</dbReference>
<evidence type="ECO:0000259" key="2">
    <source>
        <dbReference type="Pfam" id="PF22816"/>
    </source>
</evidence>
<dbReference type="Proteomes" id="UP000199504">
    <property type="component" value="Unassembled WGS sequence"/>
</dbReference>
<protein>
    <submittedName>
        <fullName evidence="3">Pectate lyase superfamily protein</fullName>
    </submittedName>
</protein>
<evidence type="ECO:0000313" key="4">
    <source>
        <dbReference type="Proteomes" id="UP000199504"/>
    </source>
</evidence>
<sequence length="699" mass="73645">MVHPTAGAITVAPRPLVKVGGPMQRSVAGGADRRPAVLIARIVAAAVAVALAVPAGGTALAAGRAGAAPVVTRAGLDPALVAGRGAAVDFVEQEAENARTTGTVIGPDRAAYTLAGEASGRGAVRLSPGQYVEFTLPRATNALTVRYSIPDAPGGGGITAPLRVTVGHGPARTMTLTSRYAWLYNQYPFSNDPDAGLLHPDWWITECSCVPAATTPAPVVGRPFRPHHFYDEQRMLLGRTHRAGEVVRLTAPVGSAAAWTVIDLLDAHLVAPPRVPPRTVDVLAFGADPTGRRESSAAFDRAVAYARRVDRTLYLPPGTYQVNRHITVDDVTIAGAGSWYTVVKGREVTLETPAPDGSRHTGVGFYGRDAADGGSDNVHLSGFAVEGDVRERIDTDQVNGVGGALDHSTVDGLYLHHTKVGMWFDGPMTGLRVSNTVIADQIADGLNFHTGVTDSTVSHTFVRNTGDDGLAMWSERTGNARNTFDHNTVQSPVLANGIAVYGGTDNTVSHNLVADPVREGSAIHVGSRFGAEPFTGRLGITDNTTVRAGTYELNWNIGLGAIWFYALDRDIDADIQVVGDHFLDNTYNAIMLVSDWPVKDRVRITGVHFRDVRIDGTGTSVVSARAAGSASFADVDARNVGAVGVNNCGSFHFTPAGSEFGLTDLGGNDGGWLAPWLLPNTITCDDRPPVVAPPAPTPW</sequence>
<dbReference type="InterPro" id="IPR012334">
    <property type="entry name" value="Pectin_lyas_fold"/>
</dbReference>
<dbReference type="InterPro" id="IPR006626">
    <property type="entry name" value="PbH1"/>
</dbReference>
<evidence type="ECO:0000313" key="3">
    <source>
        <dbReference type="EMBL" id="SCF21219.1"/>
    </source>
</evidence>
<keyword evidence="3" id="KW-0456">Lyase</keyword>
<organism evidence="3 4">
    <name type="scientific">Micromonospora mirobrigensis</name>
    <dbReference type="NCBI Taxonomy" id="262898"/>
    <lineage>
        <taxon>Bacteria</taxon>
        <taxon>Bacillati</taxon>
        <taxon>Actinomycetota</taxon>
        <taxon>Actinomycetes</taxon>
        <taxon>Micromonosporales</taxon>
        <taxon>Micromonosporaceae</taxon>
        <taxon>Micromonospora</taxon>
    </lineage>
</organism>
<dbReference type="CDD" id="cd14490">
    <property type="entry name" value="CBM6-CBM35-CBM36_like_1"/>
    <property type="match status" value="1"/>
</dbReference>